<dbReference type="GO" id="GO:0008237">
    <property type="term" value="F:metallopeptidase activity"/>
    <property type="evidence" value="ECO:0007669"/>
    <property type="project" value="UniProtKB-KW"/>
</dbReference>
<keyword evidence="7" id="KW-0378">Hydrolase</keyword>
<evidence type="ECO:0000256" key="12">
    <source>
        <dbReference type="SAM" id="MobiDB-lite"/>
    </source>
</evidence>
<evidence type="ECO:0000313" key="15">
    <source>
        <dbReference type="EMBL" id="GGB35726.1"/>
    </source>
</evidence>
<evidence type="ECO:0000259" key="14">
    <source>
        <dbReference type="Pfam" id="PF02163"/>
    </source>
</evidence>
<comment type="subcellular location">
    <subcellularLocation>
        <location evidence="2">Membrane</location>
        <topology evidence="2">Multi-pass membrane protein</topology>
    </subcellularLocation>
</comment>
<feature type="compositionally biased region" description="Low complexity" evidence="12">
    <location>
        <begin position="14"/>
        <end position="24"/>
    </location>
</feature>
<evidence type="ECO:0000256" key="6">
    <source>
        <dbReference type="ARBA" id="ARBA00022723"/>
    </source>
</evidence>
<evidence type="ECO:0000256" key="13">
    <source>
        <dbReference type="SAM" id="Phobius"/>
    </source>
</evidence>
<feature type="transmembrane region" description="Helical" evidence="13">
    <location>
        <begin position="159"/>
        <end position="180"/>
    </location>
</feature>
<gene>
    <name evidence="15" type="ORF">GCM10011492_28000</name>
</gene>
<dbReference type="PANTHER" id="PTHR39188:SF3">
    <property type="entry name" value="STAGE IV SPORULATION PROTEIN FB"/>
    <property type="match status" value="1"/>
</dbReference>
<dbReference type="Pfam" id="PF02163">
    <property type="entry name" value="Peptidase_M50"/>
    <property type="match status" value="1"/>
</dbReference>
<feature type="transmembrane region" description="Helical" evidence="13">
    <location>
        <begin position="192"/>
        <end position="213"/>
    </location>
</feature>
<sequence>MKSPARLGESARRAGVGPPASGVAASGVCSTAATLTGRYDTDSAATYAGAMANADRPGWQLGTLRGVPVYIGRTWPIIAVVIIATFGPQIADAYPELGGTAYFVAFLYTLLLLLSVVAHEAAHALVGQWRGYHVRRIVADLWGGHTAYDTDDSSPMSSALVAVVGPLANAVLAAAGWLALQVVADDRDVARLLIGAFIYTNAFVAVFNLLPGMPLDGGFILDAVVWRITGSRSAGLLVAGWCGRVLAVLLIAWAVVLPLVRGETPDTFYVLWSVLIAGFLWFGASGAIARARSGRLFARVRVRDVLRPMVLAPDAAPVAQLPQDADVVVIDRQGVPWGVITVTELGQSARPELQDVRAAALARVQPAGWVAEVSSVDADVTALVRVAQDVGGAIQELLVVTGGQPVGLVSIQLLGEALAAAERRPAASATV</sequence>
<dbReference type="Proteomes" id="UP000636793">
    <property type="component" value="Unassembled WGS sequence"/>
</dbReference>
<comment type="caution">
    <text evidence="15">The sequence shown here is derived from an EMBL/GenBank/DDBJ whole genome shotgun (WGS) entry which is preliminary data.</text>
</comment>
<evidence type="ECO:0000256" key="8">
    <source>
        <dbReference type="ARBA" id="ARBA00022833"/>
    </source>
</evidence>
<feature type="transmembrane region" description="Helical" evidence="13">
    <location>
        <begin position="74"/>
        <end position="91"/>
    </location>
</feature>
<name>A0A916T9Z1_9MICO</name>
<feature type="transmembrane region" description="Helical" evidence="13">
    <location>
        <begin position="268"/>
        <end position="289"/>
    </location>
</feature>
<dbReference type="GO" id="GO:0046872">
    <property type="term" value="F:metal ion binding"/>
    <property type="evidence" value="ECO:0007669"/>
    <property type="project" value="UniProtKB-KW"/>
</dbReference>
<evidence type="ECO:0000256" key="3">
    <source>
        <dbReference type="ARBA" id="ARBA00007931"/>
    </source>
</evidence>
<keyword evidence="9 13" id="KW-1133">Transmembrane helix</keyword>
<feature type="transmembrane region" description="Helical" evidence="13">
    <location>
        <begin position="103"/>
        <end position="126"/>
    </location>
</feature>
<keyword evidence="11 13" id="KW-0472">Membrane</keyword>
<feature type="transmembrane region" description="Helical" evidence="13">
    <location>
        <begin position="234"/>
        <end position="256"/>
    </location>
</feature>
<evidence type="ECO:0000256" key="11">
    <source>
        <dbReference type="ARBA" id="ARBA00023136"/>
    </source>
</evidence>
<comment type="similarity">
    <text evidence="3">Belongs to the peptidase M50B family.</text>
</comment>
<dbReference type="PANTHER" id="PTHR39188">
    <property type="entry name" value="MEMBRANE-ASSOCIATED ZINC METALLOPROTEASE M50B"/>
    <property type="match status" value="1"/>
</dbReference>
<reference evidence="15" key="1">
    <citation type="journal article" date="2014" name="Int. J. Syst. Evol. Microbiol.">
        <title>Complete genome sequence of Corynebacterium casei LMG S-19264T (=DSM 44701T), isolated from a smear-ripened cheese.</title>
        <authorList>
            <consortium name="US DOE Joint Genome Institute (JGI-PGF)"/>
            <person name="Walter F."/>
            <person name="Albersmeier A."/>
            <person name="Kalinowski J."/>
            <person name="Ruckert C."/>
        </authorList>
    </citation>
    <scope>NUCLEOTIDE SEQUENCE</scope>
    <source>
        <strain evidence="15">CGMCC 1.15085</strain>
    </source>
</reference>
<dbReference type="EMBL" id="BMHI01000004">
    <property type="protein sequence ID" value="GGB35726.1"/>
    <property type="molecule type" value="Genomic_DNA"/>
</dbReference>
<keyword evidence="6" id="KW-0479">Metal-binding</keyword>
<accession>A0A916T9Z1</accession>
<evidence type="ECO:0000256" key="10">
    <source>
        <dbReference type="ARBA" id="ARBA00023049"/>
    </source>
</evidence>
<comment type="cofactor">
    <cofactor evidence="1">
        <name>Zn(2+)</name>
        <dbReference type="ChEBI" id="CHEBI:29105"/>
    </cofactor>
</comment>
<keyword evidence="4" id="KW-0645">Protease</keyword>
<protein>
    <submittedName>
        <fullName evidence="15">Peptidase M50</fullName>
    </submittedName>
</protein>
<feature type="region of interest" description="Disordered" evidence="12">
    <location>
        <begin position="1"/>
        <end position="24"/>
    </location>
</feature>
<evidence type="ECO:0000256" key="7">
    <source>
        <dbReference type="ARBA" id="ARBA00022801"/>
    </source>
</evidence>
<dbReference type="AlphaFoldDB" id="A0A916T9Z1"/>
<organism evidence="15 16">
    <name type="scientific">Flexivirga endophytica</name>
    <dbReference type="NCBI Taxonomy" id="1849103"/>
    <lineage>
        <taxon>Bacteria</taxon>
        <taxon>Bacillati</taxon>
        <taxon>Actinomycetota</taxon>
        <taxon>Actinomycetes</taxon>
        <taxon>Micrococcales</taxon>
        <taxon>Dermacoccaceae</taxon>
        <taxon>Flexivirga</taxon>
    </lineage>
</organism>
<evidence type="ECO:0000256" key="9">
    <source>
        <dbReference type="ARBA" id="ARBA00022989"/>
    </source>
</evidence>
<evidence type="ECO:0000256" key="5">
    <source>
        <dbReference type="ARBA" id="ARBA00022692"/>
    </source>
</evidence>
<dbReference type="GO" id="GO:0006508">
    <property type="term" value="P:proteolysis"/>
    <property type="evidence" value="ECO:0007669"/>
    <property type="project" value="UniProtKB-KW"/>
</dbReference>
<feature type="domain" description="Peptidase M50" evidence="14">
    <location>
        <begin position="194"/>
        <end position="232"/>
    </location>
</feature>
<dbReference type="GO" id="GO:0016020">
    <property type="term" value="C:membrane"/>
    <property type="evidence" value="ECO:0007669"/>
    <property type="project" value="UniProtKB-SubCell"/>
</dbReference>
<evidence type="ECO:0000313" key="16">
    <source>
        <dbReference type="Proteomes" id="UP000636793"/>
    </source>
</evidence>
<keyword evidence="16" id="KW-1185">Reference proteome</keyword>
<dbReference type="CDD" id="cd06164">
    <property type="entry name" value="S2P-M50_SpoIVFB_CBS"/>
    <property type="match status" value="1"/>
</dbReference>
<keyword evidence="10" id="KW-0482">Metalloprotease</keyword>
<evidence type="ECO:0000256" key="4">
    <source>
        <dbReference type="ARBA" id="ARBA00022670"/>
    </source>
</evidence>
<proteinExistence type="inferred from homology"/>
<reference evidence="15" key="2">
    <citation type="submission" date="2020-09" db="EMBL/GenBank/DDBJ databases">
        <authorList>
            <person name="Sun Q."/>
            <person name="Zhou Y."/>
        </authorList>
    </citation>
    <scope>NUCLEOTIDE SEQUENCE</scope>
    <source>
        <strain evidence="15">CGMCC 1.15085</strain>
    </source>
</reference>
<dbReference type="InterPro" id="IPR008915">
    <property type="entry name" value="Peptidase_M50"/>
</dbReference>
<keyword evidence="5 13" id="KW-0812">Transmembrane</keyword>
<evidence type="ECO:0000256" key="1">
    <source>
        <dbReference type="ARBA" id="ARBA00001947"/>
    </source>
</evidence>
<keyword evidence="8" id="KW-0862">Zinc</keyword>
<evidence type="ECO:0000256" key="2">
    <source>
        <dbReference type="ARBA" id="ARBA00004141"/>
    </source>
</evidence>